<dbReference type="InterPro" id="IPR004370">
    <property type="entry name" value="4-OT-like_dom"/>
</dbReference>
<dbReference type="EMBL" id="BAAAOH010000001">
    <property type="protein sequence ID" value="GAA1991950.1"/>
    <property type="molecule type" value="Genomic_DNA"/>
</dbReference>
<keyword evidence="2" id="KW-0413">Isomerase</keyword>
<evidence type="ECO:0000256" key="2">
    <source>
        <dbReference type="ARBA" id="ARBA00023235"/>
    </source>
</evidence>
<comment type="similarity">
    <text evidence="1">Belongs to the 4-oxalocrotonate tautomerase family.</text>
</comment>
<dbReference type="Gene3D" id="3.30.429.10">
    <property type="entry name" value="Macrophage Migration Inhibitory Factor"/>
    <property type="match status" value="1"/>
</dbReference>
<organism evidence="4 5">
    <name type="scientific">Microbacterium pumilum</name>
    <dbReference type="NCBI Taxonomy" id="344165"/>
    <lineage>
        <taxon>Bacteria</taxon>
        <taxon>Bacillati</taxon>
        <taxon>Actinomycetota</taxon>
        <taxon>Actinomycetes</taxon>
        <taxon>Micrococcales</taxon>
        <taxon>Microbacteriaceae</taxon>
        <taxon>Microbacterium</taxon>
    </lineage>
</organism>
<evidence type="ECO:0000313" key="4">
    <source>
        <dbReference type="EMBL" id="GAA1991950.1"/>
    </source>
</evidence>
<accession>A0ABN2SUP5</accession>
<evidence type="ECO:0000313" key="5">
    <source>
        <dbReference type="Proteomes" id="UP001500326"/>
    </source>
</evidence>
<keyword evidence="5" id="KW-1185">Reference proteome</keyword>
<comment type="caution">
    <text evidence="4">The sequence shown here is derived from an EMBL/GenBank/DDBJ whole genome shotgun (WGS) entry which is preliminary data.</text>
</comment>
<dbReference type="SUPFAM" id="SSF55331">
    <property type="entry name" value="Tautomerase/MIF"/>
    <property type="match status" value="1"/>
</dbReference>
<protein>
    <recommendedName>
        <fullName evidence="3">4-oxalocrotonate tautomerase-like domain-containing protein</fullName>
    </recommendedName>
</protein>
<evidence type="ECO:0000256" key="1">
    <source>
        <dbReference type="ARBA" id="ARBA00006723"/>
    </source>
</evidence>
<dbReference type="Proteomes" id="UP001500326">
    <property type="component" value="Unassembled WGS sequence"/>
</dbReference>
<sequence length="122" mass="13654">MIAQCVVTYKHALRMFVLCHIERSHQVVLRYAERAQMRHPASWRHSLADMPFIQISIAEGRTDDQVRDLVKELTEATVRTIGSKREAVRIIVTQVSGTHWANGGVTVADEKAAQEAAASNES</sequence>
<dbReference type="Pfam" id="PF01361">
    <property type="entry name" value="Tautomerase"/>
    <property type="match status" value="1"/>
</dbReference>
<name>A0ABN2SUP5_9MICO</name>
<proteinExistence type="inferred from homology"/>
<evidence type="ECO:0000259" key="3">
    <source>
        <dbReference type="Pfam" id="PF01361"/>
    </source>
</evidence>
<dbReference type="PANTHER" id="PTHR35530">
    <property type="entry name" value="TAUTOMERASE-RELATED"/>
    <property type="match status" value="1"/>
</dbReference>
<dbReference type="InterPro" id="IPR014347">
    <property type="entry name" value="Tautomerase/MIF_sf"/>
</dbReference>
<dbReference type="PANTHER" id="PTHR35530:SF1">
    <property type="entry name" value="2-HYDROXYMUCONATE TAUTOMERASE"/>
    <property type="match status" value="1"/>
</dbReference>
<reference evidence="4 5" key="1">
    <citation type="journal article" date="2019" name="Int. J. Syst. Evol. Microbiol.">
        <title>The Global Catalogue of Microorganisms (GCM) 10K type strain sequencing project: providing services to taxonomists for standard genome sequencing and annotation.</title>
        <authorList>
            <consortium name="The Broad Institute Genomics Platform"/>
            <consortium name="The Broad Institute Genome Sequencing Center for Infectious Disease"/>
            <person name="Wu L."/>
            <person name="Ma J."/>
        </authorList>
    </citation>
    <scope>NUCLEOTIDE SEQUENCE [LARGE SCALE GENOMIC DNA]</scope>
    <source>
        <strain evidence="4 5">JCM 14902</strain>
    </source>
</reference>
<feature type="domain" description="4-oxalocrotonate tautomerase-like" evidence="3">
    <location>
        <begin position="51"/>
        <end position="109"/>
    </location>
</feature>
<gene>
    <name evidence="4" type="ORF">GCM10009777_29250</name>
</gene>